<evidence type="ECO:0000313" key="1">
    <source>
        <dbReference type="EMBL" id="HIU53746.1"/>
    </source>
</evidence>
<dbReference type="Proteomes" id="UP000824107">
    <property type="component" value="Unassembled WGS sequence"/>
</dbReference>
<gene>
    <name evidence="1" type="ORF">IAD20_06665</name>
</gene>
<dbReference type="AlphaFoldDB" id="A0A9D1M4X8"/>
<sequence>MSRILTMEDGLQKMKKAFPEDACFLSEMPVLSSVFTGCEKTIHFCLVVYAKGMYYVKEMLSGHTYKTTRLHYCEMEAGVQAENLTVVETDGKKAVQID</sequence>
<reference evidence="1" key="2">
    <citation type="journal article" date="2021" name="PeerJ">
        <title>Extensive microbial diversity within the chicken gut microbiome revealed by metagenomics and culture.</title>
        <authorList>
            <person name="Gilroy R."/>
            <person name="Ravi A."/>
            <person name="Getino M."/>
            <person name="Pursley I."/>
            <person name="Horton D.L."/>
            <person name="Alikhan N.F."/>
            <person name="Baker D."/>
            <person name="Gharbi K."/>
            <person name="Hall N."/>
            <person name="Watson M."/>
            <person name="Adriaenssens E.M."/>
            <person name="Foster-Nyarko E."/>
            <person name="Jarju S."/>
            <person name="Secka A."/>
            <person name="Antonio M."/>
            <person name="Oren A."/>
            <person name="Chaudhuri R.R."/>
            <person name="La Ragione R."/>
            <person name="Hildebrand F."/>
            <person name="Pallen M.J."/>
        </authorList>
    </citation>
    <scope>NUCLEOTIDE SEQUENCE</scope>
    <source>
        <strain evidence="1">ChiW3-316</strain>
    </source>
</reference>
<reference evidence="1" key="1">
    <citation type="submission" date="2020-10" db="EMBL/GenBank/DDBJ databases">
        <authorList>
            <person name="Gilroy R."/>
        </authorList>
    </citation>
    <scope>NUCLEOTIDE SEQUENCE</scope>
    <source>
        <strain evidence="1">ChiW3-316</strain>
    </source>
</reference>
<accession>A0A9D1M4X8</accession>
<evidence type="ECO:0000313" key="2">
    <source>
        <dbReference type="Proteomes" id="UP000824107"/>
    </source>
</evidence>
<organism evidence="1 2">
    <name type="scientific">Candidatus Scatocola faecipullorum</name>
    <dbReference type="NCBI Taxonomy" id="2840917"/>
    <lineage>
        <taxon>Bacteria</taxon>
        <taxon>Pseudomonadati</taxon>
        <taxon>Pseudomonadota</taxon>
        <taxon>Alphaproteobacteria</taxon>
        <taxon>Rhodospirillales</taxon>
        <taxon>Rhodospirillaceae</taxon>
        <taxon>Rhodospirillaceae incertae sedis</taxon>
        <taxon>Candidatus Scatocola</taxon>
    </lineage>
</organism>
<comment type="caution">
    <text evidence="1">The sequence shown here is derived from an EMBL/GenBank/DDBJ whole genome shotgun (WGS) entry which is preliminary data.</text>
</comment>
<name>A0A9D1M4X8_9PROT</name>
<protein>
    <submittedName>
        <fullName evidence="1">Uncharacterized protein</fullName>
    </submittedName>
</protein>
<proteinExistence type="predicted"/>
<dbReference type="EMBL" id="DVNC01000045">
    <property type="protein sequence ID" value="HIU53746.1"/>
    <property type="molecule type" value="Genomic_DNA"/>
</dbReference>